<dbReference type="Pfam" id="PF07690">
    <property type="entry name" value="MFS_1"/>
    <property type="match status" value="1"/>
</dbReference>
<dbReference type="Gene3D" id="1.20.1250.20">
    <property type="entry name" value="MFS general substrate transporter like domains"/>
    <property type="match status" value="2"/>
</dbReference>
<reference evidence="2 3" key="1">
    <citation type="submission" date="2018-02" db="EMBL/GenBank/DDBJ databases">
        <authorList>
            <person name="Cohen D.B."/>
            <person name="Kent A.D."/>
        </authorList>
    </citation>
    <scope>NUCLEOTIDE SEQUENCE [LARGE SCALE GENOMIC DNA]</scope>
    <source>
        <strain evidence="2 3">CCAP 1448/3</strain>
    </source>
</reference>
<feature type="transmembrane region" description="Helical" evidence="1">
    <location>
        <begin position="425"/>
        <end position="443"/>
    </location>
</feature>
<reference evidence="2 3" key="2">
    <citation type="submission" date="2018-03" db="EMBL/GenBank/DDBJ databases">
        <title>The ancient ancestry and fast evolution of plastids.</title>
        <authorList>
            <person name="Moore K.R."/>
            <person name="Magnabosco C."/>
            <person name="Momper L."/>
            <person name="Gold D.A."/>
            <person name="Bosak T."/>
            <person name="Fournier G.P."/>
        </authorList>
    </citation>
    <scope>NUCLEOTIDE SEQUENCE [LARGE SCALE GENOMIC DNA]</scope>
    <source>
        <strain evidence="2 3">CCAP 1448/3</strain>
    </source>
</reference>
<feature type="transmembrane region" description="Helical" evidence="1">
    <location>
        <begin position="391"/>
        <end position="413"/>
    </location>
</feature>
<accession>A0A2T1C514</accession>
<feature type="transmembrane region" description="Helical" evidence="1">
    <location>
        <begin position="108"/>
        <end position="127"/>
    </location>
</feature>
<protein>
    <submittedName>
        <fullName evidence="2">MFS transporter</fullName>
    </submittedName>
</protein>
<dbReference type="PANTHER" id="PTHR23526:SF2">
    <property type="entry name" value="MAJOR FACILITATOR SUPERFAMILY (MFS) PROFILE DOMAIN-CONTAINING PROTEIN"/>
    <property type="match status" value="1"/>
</dbReference>
<dbReference type="SUPFAM" id="SSF103473">
    <property type="entry name" value="MFS general substrate transporter"/>
    <property type="match status" value="1"/>
</dbReference>
<gene>
    <name evidence="2" type="ORF">C7B64_08970</name>
</gene>
<evidence type="ECO:0000256" key="1">
    <source>
        <dbReference type="SAM" id="Phobius"/>
    </source>
</evidence>
<feature type="transmembrane region" description="Helical" evidence="1">
    <location>
        <begin position="295"/>
        <end position="316"/>
    </location>
</feature>
<dbReference type="RefSeq" id="WP_106288300.1">
    <property type="nucleotide sequence ID" value="NZ_CAWNTC010000007.1"/>
</dbReference>
<dbReference type="Proteomes" id="UP000238762">
    <property type="component" value="Unassembled WGS sequence"/>
</dbReference>
<feature type="transmembrane region" description="Helical" evidence="1">
    <location>
        <begin position="351"/>
        <end position="371"/>
    </location>
</feature>
<keyword evidence="1" id="KW-0812">Transmembrane</keyword>
<feature type="transmembrane region" description="Helical" evidence="1">
    <location>
        <begin position="139"/>
        <end position="161"/>
    </location>
</feature>
<name>A0A2T1C514_9CYAN</name>
<evidence type="ECO:0000313" key="3">
    <source>
        <dbReference type="Proteomes" id="UP000238762"/>
    </source>
</evidence>
<evidence type="ECO:0000313" key="2">
    <source>
        <dbReference type="EMBL" id="PSB03372.1"/>
    </source>
</evidence>
<keyword evidence="3" id="KW-1185">Reference proteome</keyword>
<keyword evidence="1" id="KW-0472">Membrane</keyword>
<dbReference type="InterPro" id="IPR036259">
    <property type="entry name" value="MFS_trans_sf"/>
</dbReference>
<proteinExistence type="predicted"/>
<dbReference type="GO" id="GO:0022857">
    <property type="term" value="F:transmembrane transporter activity"/>
    <property type="evidence" value="ECO:0007669"/>
    <property type="project" value="InterPro"/>
</dbReference>
<feature type="transmembrane region" description="Helical" evidence="1">
    <location>
        <begin position="328"/>
        <end position="345"/>
    </location>
</feature>
<dbReference type="AlphaFoldDB" id="A0A2T1C514"/>
<feature type="transmembrane region" description="Helical" evidence="1">
    <location>
        <begin position="265"/>
        <end position="283"/>
    </location>
</feature>
<dbReference type="InterPro" id="IPR052528">
    <property type="entry name" value="Sugar_transport-like"/>
</dbReference>
<feature type="transmembrane region" description="Helical" evidence="1">
    <location>
        <begin position="182"/>
        <end position="203"/>
    </location>
</feature>
<comment type="caution">
    <text evidence="2">The sequence shown here is derived from an EMBL/GenBank/DDBJ whole genome shotgun (WGS) entry which is preliminary data.</text>
</comment>
<dbReference type="OrthoDB" id="9772882at2"/>
<dbReference type="InterPro" id="IPR011701">
    <property type="entry name" value="MFS"/>
</dbReference>
<keyword evidence="1" id="KW-1133">Transmembrane helix</keyword>
<organism evidence="2 3">
    <name type="scientific">Merismopedia glauca CCAP 1448/3</name>
    <dbReference type="NCBI Taxonomy" id="1296344"/>
    <lineage>
        <taxon>Bacteria</taxon>
        <taxon>Bacillati</taxon>
        <taxon>Cyanobacteriota</taxon>
        <taxon>Cyanophyceae</taxon>
        <taxon>Synechococcales</taxon>
        <taxon>Merismopediaceae</taxon>
        <taxon>Merismopedia</taxon>
    </lineage>
</organism>
<dbReference type="EMBL" id="PVWJ01000034">
    <property type="protein sequence ID" value="PSB03372.1"/>
    <property type="molecule type" value="Genomic_DNA"/>
</dbReference>
<dbReference type="PANTHER" id="PTHR23526">
    <property type="entry name" value="INTEGRAL MEMBRANE TRANSPORT PROTEIN-RELATED"/>
    <property type="match status" value="1"/>
</dbReference>
<sequence>MVVSSQPTVSPQIPIAEVEIELVTPPPTPKLSKGVIRSSLKASTWDGVFATIFSNVTGGVLLSDFLLQLGATPVEIGLLSSIPMVVNLLQPLGAYVSEQTTSRHWYGLWIFGPSRLLWLILSGAIAWQSWHSGSPHNLVVWTLAIVFLTNLLGALGSASWLSWMAALVPRKLRGRYFGLRNMASNSVNLICVPLLGLALSAWPGSKIEGYGVLLLVGAIAGIISLGFQFSMADINPQEETRHKSHSITATPTPDNHPLAPNSIKFLVYLSFWTFSVNTSAPFFNLYLLDNLKIDVSWVTIYGSIMSGASLLMLMVWGKLADRWGNRPLLLIVGVMVALTPLLWLGTDERQLSLWLWFPLLHLFMGGTWAAIDLCGNNLQMAVATGKHQATFFGIAAAVTGVSGALGATVGGFVAQNADFGGLPGVFSLSAVLRLLALLALVLVSEQGSHSVKKLWGSWFGQKSSVSLDAVNQGQNPSQ</sequence>
<feature type="transmembrane region" description="Helical" evidence="1">
    <location>
        <begin position="209"/>
        <end position="227"/>
    </location>
</feature>